<evidence type="ECO:0000256" key="1">
    <source>
        <dbReference type="ARBA" id="ARBA00006987"/>
    </source>
</evidence>
<evidence type="ECO:0000313" key="3">
    <source>
        <dbReference type="EMBL" id="RDV02378.1"/>
    </source>
</evidence>
<dbReference type="InterPro" id="IPR042100">
    <property type="entry name" value="Bug_dom1"/>
</dbReference>
<dbReference type="Pfam" id="PF03401">
    <property type="entry name" value="TctC"/>
    <property type="match status" value="1"/>
</dbReference>
<name>A0A371B462_9BRAD</name>
<dbReference type="SUPFAM" id="SSF53850">
    <property type="entry name" value="Periplasmic binding protein-like II"/>
    <property type="match status" value="1"/>
</dbReference>
<protein>
    <submittedName>
        <fullName evidence="3">Tripartite tricarboxylate transporter substrate binding protein</fullName>
    </submittedName>
</protein>
<organism evidence="3 4">
    <name type="scientific">Undibacter mobilis</name>
    <dbReference type="NCBI Taxonomy" id="2292256"/>
    <lineage>
        <taxon>Bacteria</taxon>
        <taxon>Pseudomonadati</taxon>
        <taxon>Pseudomonadota</taxon>
        <taxon>Alphaproteobacteria</taxon>
        <taxon>Hyphomicrobiales</taxon>
        <taxon>Nitrobacteraceae</taxon>
        <taxon>Undibacter</taxon>
    </lineage>
</organism>
<dbReference type="Gene3D" id="3.40.190.150">
    <property type="entry name" value="Bordetella uptake gene, domain 1"/>
    <property type="match status" value="1"/>
</dbReference>
<evidence type="ECO:0000256" key="2">
    <source>
        <dbReference type="SAM" id="SignalP"/>
    </source>
</evidence>
<dbReference type="PANTHER" id="PTHR42928:SF5">
    <property type="entry name" value="BLR1237 PROTEIN"/>
    <property type="match status" value="1"/>
</dbReference>
<comment type="similarity">
    <text evidence="1">Belongs to the UPF0065 (bug) family.</text>
</comment>
<sequence length="324" mass="33754">MKRIALGLLAVAALALPAQAQTSAPAWPPKNVRIIAPFGAGSTPDIVARLIAEQLGKQYPNSTFVVENKAGASGNTGTDIVAKATPDGTTIGVSIGGPLAINTLLFSSLPYDPKKDIAAVTQLITQPSVLAVSNDLGVNSVKELVALMKANPGKYNFASIGNGSLSHLAMEAVAIKAGTRLVHIPYKSSPEAILAVIRNDAQMACLPAISVMSQAKDGKVKALAVSTAERSPYIPDLPTLKESGIDIDADAWMGLIAPGGTPKPIVDAINKDVVAIIKLPEVKDKLAVQLMAPVGNTPEQFRARIDGEIERWAPVIKAADVKVN</sequence>
<dbReference type="InterPro" id="IPR005064">
    <property type="entry name" value="BUG"/>
</dbReference>
<evidence type="ECO:0000313" key="4">
    <source>
        <dbReference type="Proteomes" id="UP000263993"/>
    </source>
</evidence>
<feature type="signal peptide" evidence="2">
    <location>
        <begin position="1"/>
        <end position="20"/>
    </location>
</feature>
<dbReference type="PANTHER" id="PTHR42928">
    <property type="entry name" value="TRICARBOXYLATE-BINDING PROTEIN"/>
    <property type="match status" value="1"/>
</dbReference>
<dbReference type="AlphaFoldDB" id="A0A371B462"/>
<dbReference type="PIRSF" id="PIRSF017082">
    <property type="entry name" value="YflP"/>
    <property type="match status" value="1"/>
</dbReference>
<reference evidence="4" key="1">
    <citation type="submission" date="2018-08" db="EMBL/GenBank/DDBJ databases">
        <authorList>
            <person name="Kim S.-J."/>
            <person name="Jung G.-Y."/>
        </authorList>
    </citation>
    <scope>NUCLEOTIDE SEQUENCE [LARGE SCALE GENOMIC DNA]</scope>
    <source>
        <strain evidence="4">GY_H</strain>
    </source>
</reference>
<dbReference type="Gene3D" id="3.40.190.10">
    <property type="entry name" value="Periplasmic binding protein-like II"/>
    <property type="match status" value="1"/>
</dbReference>
<keyword evidence="4" id="KW-1185">Reference proteome</keyword>
<dbReference type="OrthoDB" id="9780943at2"/>
<proteinExistence type="inferred from homology"/>
<feature type="chain" id="PRO_5016587884" evidence="2">
    <location>
        <begin position="21"/>
        <end position="324"/>
    </location>
</feature>
<dbReference type="EMBL" id="QRGO01000002">
    <property type="protein sequence ID" value="RDV02378.1"/>
    <property type="molecule type" value="Genomic_DNA"/>
</dbReference>
<dbReference type="CDD" id="cd13578">
    <property type="entry name" value="PBP2_Bug27"/>
    <property type="match status" value="1"/>
</dbReference>
<gene>
    <name evidence="3" type="ORF">DXH78_14655</name>
</gene>
<comment type="caution">
    <text evidence="3">The sequence shown here is derived from an EMBL/GenBank/DDBJ whole genome shotgun (WGS) entry which is preliminary data.</text>
</comment>
<dbReference type="Proteomes" id="UP000263993">
    <property type="component" value="Unassembled WGS sequence"/>
</dbReference>
<keyword evidence="2" id="KW-0732">Signal</keyword>
<accession>A0A371B462</accession>